<evidence type="ECO:0000256" key="1">
    <source>
        <dbReference type="ARBA" id="ARBA00001275"/>
    </source>
</evidence>
<dbReference type="NCBIfam" id="TIGR02093">
    <property type="entry name" value="P_ylase"/>
    <property type="match status" value="1"/>
</dbReference>
<dbReference type="GO" id="GO:0005737">
    <property type="term" value="C:cytoplasm"/>
    <property type="evidence" value="ECO:0007669"/>
    <property type="project" value="UniProtKB-SubCell"/>
</dbReference>
<dbReference type="EMBL" id="RCHT01000008">
    <property type="protein sequence ID" value="RLL11617.1"/>
    <property type="molecule type" value="Genomic_DNA"/>
</dbReference>
<dbReference type="InterPro" id="IPR011833">
    <property type="entry name" value="Glycg_phsphrylas"/>
</dbReference>
<keyword evidence="11 14" id="KW-0119">Carbohydrate metabolism</keyword>
<dbReference type="RefSeq" id="WP_121586719.1">
    <property type="nucleotide sequence ID" value="NZ_RCHT01000008.1"/>
</dbReference>
<dbReference type="PIRSF" id="PIRSF000460">
    <property type="entry name" value="Pprylas_GlgP"/>
    <property type="match status" value="1"/>
</dbReference>
<reference evidence="15 16" key="1">
    <citation type="submission" date="2018-10" db="EMBL/GenBank/DDBJ databases">
        <title>Anaerotruncus faecis sp. nov., isolated from human feces.</title>
        <authorList>
            <person name="Wang Y.-J."/>
        </authorList>
    </citation>
    <scope>NUCLEOTIDE SEQUENCE [LARGE SCALE GENOMIC DNA]</scope>
    <source>
        <strain evidence="15 16">22A2-44</strain>
    </source>
</reference>
<dbReference type="InterPro" id="IPR035090">
    <property type="entry name" value="Pyridoxal_P_attach_site"/>
</dbReference>
<dbReference type="Gene3D" id="3.40.50.2000">
    <property type="entry name" value="Glycogen Phosphorylase B"/>
    <property type="match status" value="2"/>
</dbReference>
<evidence type="ECO:0000256" key="5">
    <source>
        <dbReference type="ARBA" id="ARBA00022490"/>
    </source>
</evidence>
<dbReference type="FunFam" id="3.40.50.2000:FF:000153">
    <property type="entry name" value="Alpha-1,4 glucan phosphorylase"/>
    <property type="match status" value="1"/>
</dbReference>
<dbReference type="FunFam" id="3.40.50.2000:FF:000197">
    <property type="entry name" value="Alpha-1,4 glucan phosphorylase"/>
    <property type="match status" value="1"/>
</dbReference>
<evidence type="ECO:0000256" key="7">
    <source>
        <dbReference type="ARBA" id="ARBA00022553"/>
    </source>
</evidence>
<evidence type="ECO:0000256" key="11">
    <source>
        <dbReference type="ARBA" id="ARBA00023277"/>
    </source>
</evidence>
<dbReference type="SUPFAM" id="SSF53756">
    <property type="entry name" value="UDP-Glycosyltransferase/glycogen phosphorylase"/>
    <property type="match status" value="1"/>
</dbReference>
<keyword evidence="9 14" id="KW-0808">Transferase</keyword>
<dbReference type="Pfam" id="PF00343">
    <property type="entry name" value="Phosphorylase"/>
    <property type="match status" value="1"/>
</dbReference>
<evidence type="ECO:0000256" key="2">
    <source>
        <dbReference type="ARBA" id="ARBA00001933"/>
    </source>
</evidence>
<keyword evidence="6" id="KW-0021">Allosteric enzyme</keyword>
<evidence type="ECO:0000313" key="15">
    <source>
        <dbReference type="EMBL" id="RLL11617.1"/>
    </source>
</evidence>
<comment type="cofactor">
    <cofactor evidence="2 14">
        <name>pyridoxal 5'-phosphate</name>
        <dbReference type="ChEBI" id="CHEBI:597326"/>
    </cofactor>
</comment>
<evidence type="ECO:0000256" key="3">
    <source>
        <dbReference type="ARBA" id="ARBA00004496"/>
    </source>
</evidence>
<gene>
    <name evidence="15" type="primary">glgP</name>
    <name evidence="15" type="ORF">D4A47_06875</name>
</gene>
<keyword evidence="5" id="KW-0963">Cytoplasm</keyword>
<dbReference type="Proteomes" id="UP000276301">
    <property type="component" value="Unassembled WGS sequence"/>
</dbReference>
<name>A0A498CVH0_9FIRM</name>
<dbReference type="CDD" id="cd04300">
    <property type="entry name" value="GT35_Glycogen_Phosphorylase"/>
    <property type="match status" value="1"/>
</dbReference>
<dbReference type="InterPro" id="IPR000811">
    <property type="entry name" value="Glyco_trans_35"/>
</dbReference>
<dbReference type="AlphaFoldDB" id="A0A498CVH0"/>
<keyword evidence="16" id="KW-1185">Reference proteome</keyword>
<comment type="similarity">
    <text evidence="4 14">Belongs to the glycogen phosphorylase family.</text>
</comment>
<organism evidence="15 16">
    <name type="scientific">Anaerotruncus massiliensis</name>
    <name type="common">ex Liu et al. 2021</name>
    <dbReference type="NCBI Taxonomy" id="2321404"/>
    <lineage>
        <taxon>Bacteria</taxon>
        <taxon>Bacillati</taxon>
        <taxon>Bacillota</taxon>
        <taxon>Clostridia</taxon>
        <taxon>Eubacteriales</taxon>
        <taxon>Oscillospiraceae</taxon>
        <taxon>Anaerotruncus</taxon>
    </lineage>
</organism>
<evidence type="ECO:0000256" key="6">
    <source>
        <dbReference type="ARBA" id="ARBA00022533"/>
    </source>
</evidence>
<evidence type="ECO:0000313" key="16">
    <source>
        <dbReference type="Proteomes" id="UP000276301"/>
    </source>
</evidence>
<evidence type="ECO:0000256" key="13">
    <source>
        <dbReference type="PIRSR" id="PIRSR000460-1"/>
    </source>
</evidence>
<sequence length="777" mass="88352">MDRFEEKIGELLRLDFGVTPDGADAKQLYTAVSQAAMDSLRDGWKKPAGKKRACYFSAEFLMGRLVNSNLMNLGLLEEADRYLKAHGRSVADFEQIEDDALGNGGLGRLAACFLDSAATHGIPLDGYGIRYRYGLFRQYFEDGFQRERADDWLRFGDPWSVRREEDAVEVRFADQTVRAVPYDMPVIGYGGKTINTLRLWQSEPLSAFDFDLFNRQEYDRAVAEKNRAEEISYVLYPNDDTDAGKRLRLKQQYFFSSASLQSILREYLGRHGEDFSAFADEYAVQLNDTHPTVSIPELLRLLMEEHGLCYDEAFSIAQRVFAYTNHTIMAEALEKWDVGLFLSVIPEVYPYVVMLQNGLKQALHNKGINGADQIPYYLVDDGRIHMARMAIFAAHSTNGVARIHTEILKETALREWYAVWPERFNNKTNGITQRRWLALCNPELSGFITERIGDGWITELDELKKLAPYADDERARERFLAIKREKKCQLAAYVKAREGVELNPDFLFDIQVKRLHEYKRQLLNAFSILDIYFALKDGRLTDFYPTVFLFGAKAAPGYYRAKGIIKYLNEIAKRVNGDPDMKGRMQVVFVQNYDVSYAEKLIPAADVSEQISTAGTEASGTSNMKFMLNGAVTLGTLDGANIEIVEQAGAENNFIFGATVEEIASAASTYDPKALCRDNPRIRRVVDTLVDGTFSDGGTGMFRELYDSLMTGASWHRPDQYYLLLDFESYCDAKLRVNRAYRDRAAFARKCLLNTANAGKFSSDRTIREYAREIWGV</sequence>
<feature type="modified residue" description="N6-(pyridoxal phosphate)lysine" evidence="13">
    <location>
        <position position="625"/>
    </location>
</feature>
<evidence type="ECO:0000256" key="4">
    <source>
        <dbReference type="ARBA" id="ARBA00006047"/>
    </source>
</evidence>
<protein>
    <recommendedName>
        <fullName evidence="14">Alpha-1,4 glucan phosphorylase</fullName>
        <ecNumber evidence="14">2.4.1.1</ecNumber>
    </recommendedName>
</protein>
<dbReference type="EC" id="2.4.1.1" evidence="14"/>
<comment type="catalytic activity">
    <reaction evidence="1 14">
        <text>[(1-&gt;4)-alpha-D-glucosyl](n) + phosphate = [(1-&gt;4)-alpha-D-glucosyl](n-1) + alpha-D-glucose 1-phosphate</text>
        <dbReference type="Rhea" id="RHEA:41732"/>
        <dbReference type="Rhea" id="RHEA-COMP:9584"/>
        <dbReference type="Rhea" id="RHEA-COMP:9586"/>
        <dbReference type="ChEBI" id="CHEBI:15444"/>
        <dbReference type="ChEBI" id="CHEBI:43474"/>
        <dbReference type="ChEBI" id="CHEBI:58601"/>
        <dbReference type="EC" id="2.4.1.1"/>
    </reaction>
</comment>
<keyword evidence="10 13" id="KW-0663">Pyridoxal phosphate</keyword>
<evidence type="ECO:0000256" key="8">
    <source>
        <dbReference type="ARBA" id="ARBA00022676"/>
    </source>
</evidence>
<dbReference type="PANTHER" id="PTHR11468">
    <property type="entry name" value="GLYCOGEN PHOSPHORYLASE"/>
    <property type="match status" value="1"/>
</dbReference>
<proteinExistence type="inferred from homology"/>
<accession>A0A498CVH0</accession>
<dbReference type="PANTHER" id="PTHR11468:SF3">
    <property type="entry name" value="GLYCOGEN PHOSPHORYLASE, LIVER FORM"/>
    <property type="match status" value="1"/>
</dbReference>
<dbReference type="GO" id="GO:0005980">
    <property type="term" value="P:glycogen catabolic process"/>
    <property type="evidence" value="ECO:0007669"/>
    <property type="project" value="TreeGrafter"/>
</dbReference>
<evidence type="ECO:0000256" key="10">
    <source>
        <dbReference type="ARBA" id="ARBA00022898"/>
    </source>
</evidence>
<evidence type="ECO:0000256" key="14">
    <source>
        <dbReference type="RuleBase" id="RU000587"/>
    </source>
</evidence>
<dbReference type="GO" id="GO:0030170">
    <property type="term" value="F:pyridoxal phosphate binding"/>
    <property type="evidence" value="ECO:0007669"/>
    <property type="project" value="InterPro"/>
</dbReference>
<comment type="function">
    <text evidence="14">Allosteric enzyme that catalyzes the rate-limiting step in glycogen catabolism, the phosphorolytic cleavage of glycogen to produce glucose-1-phosphate, and plays a central role in maintaining cellular and organismal glucose homeostasis.</text>
</comment>
<dbReference type="FunFam" id="3.40.50.2000:FF:000003">
    <property type="entry name" value="Alpha-1,4 glucan phosphorylase"/>
    <property type="match status" value="1"/>
</dbReference>
<keyword evidence="7" id="KW-0597">Phosphoprotein</keyword>
<dbReference type="PROSITE" id="PS00102">
    <property type="entry name" value="PHOSPHORYLASE"/>
    <property type="match status" value="1"/>
</dbReference>
<keyword evidence="8 14" id="KW-0328">Glycosyltransferase</keyword>
<evidence type="ECO:0000256" key="9">
    <source>
        <dbReference type="ARBA" id="ARBA00022679"/>
    </source>
</evidence>
<comment type="caution">
    <text evidence="15">The sequence shown here is derived from an EMBL/GenBank/DDBJ whole genome shotgun (WGS) entry which is preliminary data.</text>
</comment>
<evidence type="ECO:0000256" key="12">
    <source>
        <dbReference type="ARBA" id="ARBA00025174"/>
    </source>
</evidence>
<dbReference type="GO" id="GO:0008184">
    <property type="term" value="F:glycogen phosphorylase activity"/>
    <property type="evidence" value="ECO:0007669"/>
    <property type="project" value="InterPro"/>
</dbReference>
<comment type="function">
    <text evidence="12">Phosphorylase is an important allosteric enzyme in carbohydrate metabolism. Enzymes from different sources differ in their regulatory mechanisms and in their natural substrates. However, all known phosphorylases share catalytic and structural properties.</text>
</comment>
<comment type="subcellular location">
    <subcellularLocation>
        <location evidence="3">Cytoplasm</location>
    </subcellularLocation>
</comment>